<evidence type="ECO:0000313" key="5">
    <source>
        <dbReference type="Proteomes" id="UP000186914"/>
    </source>
</evidence>
<dbReference type="PANTHER" id="PTHR16943">
    <property type="entry name" value="2-METHYLCITRATE DEHYDRATASE-RELATED"/>
    <property type="match status" value="1"/>
</dbReference>
<feature type="domain" description="MmgE/PrpD C-terminal" evidence="3">
    <location>
        <begin position="270"/>
        <end position="438"/>
    </location>
</feature>
<accession>A0A1N7F0X2</accession>
<dbReference type="Pfam" id="PF19305">
    <property type="entry name" value="MmgE_PrpD_C"/>
    <property type="match status" value="1"/>
</dbReference>
<proteinExistence type="inferred from homology"/>
<feature type="domain" description="MmgE/PrpD N-terminal" evidence="2">
    <location>
        <begin position="7"/>
        <end position="250"/>
    </location>
</feature>
<dbReference type="GO" id="GO:0016829">
    <property type="term" value="F:lyase activity"/>
    <property type="evidence" value="ECO:0007669"/>
    <property type="project" value="InterPro"/>
</dbReference>
<evidence type="ECO:0000256" key="1">
    <source>
        <dbReference type="ARBA" id="ARBA00006174"/>
    </source>
</evidence>
<dbReference type="Pfam" id="PF03972">
    <property type="entry name" value="MmgE_PrpD_N"/>
    <property type="match status" value="1"/>
</dbReference>
<gene>
    <name evidence="4" type="ORF">SAMN05421858_4701</name>
</gene>
<dbReference type="PANTHER" id="PTHR16943:SF8">
    <property type="entry name" value="2-METHYLCITRATE DEHYDRATASE"/>
    <property type="match status" value="1"/>
</dbReference>
<organism evidence="4 5">
    <name type="scientific">Haladaptatus litoreus</name>
    <dbReference type="NCBI Taxonomy" id="553468"/>
    <lineage>
        <taxon>Archaea</taxon>
        <taxon>Methanobacteriati</taxon>
        <taxon>Methanobacteriota</taxon>
        <taxon>Stenosarchaea group</taxon>
        <taxon>Halobacteria</taxon>
        <taxon>Halobacteriales</taxon>
        <taxon>Haladaptataceae</taxon>
        <taxon>Haladaptatus</taxon>
    </lineage>
</organism>
<reference evidence="5" key="1">
    <citation type="submission" date="2017-01" db="EMBL/GenBank/DDBJ databases">
        <authorList>
            <person name="Varghese N."/>
            <person name="Submissions S."/>
        </authorList>
    </citation>
    <scope>NUCLEOTIDE SEQUENCE [LARGE SCALE GENOMIC DNA]</scope>
    <source>
        <strain evidence="5">CGMCC 1.7737</strain>
    </source>
</reference>
<dbReference type="AlphaFoldDB" id="A0A1N7F0X2"/>
<dbReference type="Gene3D" id="3.30.1330.120">
    <property type="entry name" value="2-methylcitrate dehydratase PrpD"/>
    <property type="match status" value="1"/>
</dbReference>
<dbReference type="Proteomes" id="UP000186914">
    <property type="component" value="Unassembled WGS sequence"/>
</dbReference>
<evidence type="ECO:0000313" key="4">
    <source>
        <dbReference type="EMBL" id="SIR93986.1"/>
    </source>
</evidence>
<evidence type="ECO:0000259" key="3">
    <source>
        <dbReference type="Pfam" id="PF19305"/>
    </source>
</evidence>
<name>A0A1N7F0X2_9EURY</name>
<dbReference type="InterPro" id="IPR005656">
    <property type="entry name" value="MmgE_PrpD"/>
</dbReference>
<protein>
    <submittedName>
        <fullName evidence="4">2-methylcitrate dehydratase PrpD</fullName>
    </submittedName>
</protein>
<dbReference type="SUPFAM" id="SSF103378">
    <property type="entry name" value="2-methylcitrate dehydratase PrpD"/>
    <property type="match status" value="1"/>
</dbReference>
<dbReference type="Gene3D" id="1.10.4100.10">
    <property type="entry name" value="2-methylcitrate dehydratase PrpD"/>
    <property type="match status" value="1"/>
</dbReference>
<keyword evidence="5" id="KW-1185">Reference proteome</keyword>
<dbReference type="EMBL" id="FTNO01000007">
    <property type="protein sequence ID" value="SIR93986.1"/>
    <property type="molecule type" value="Genomic_DNA"/>
</dbReference>
<dbReference type="OrthoDB" id="43639at2157"/>
<evidence type="ECO:0000259" key="2">
    <source>
        <dbReference type="Pfam" id="PF03972"/>
    </source>
</evidence>
<sequence>MNTTETYADFCASLAYDDLSDDVVEHAKHLILDTVGIAVGSGTRVESSESLIEGIENLDEGGSGATILTTGESGSPAYVAFLNGAMAHSLDYDDTHRAASLHPGAPVIPAALAAAEKSGASGKVLLTGIVAGYEIICRLGMAVNPASHYGRGFHMTGTCGTFGATAAAGVVYGWDAETFESAFGLNGSQAAGSLQFLENGGWNKRAHPGWAAHAALTSGSLAEAGFFAASNPIDGNRGFLQGYSDNPNPKKATEGLGEDYELLKVGVKPYPCCRYMHAPIDLLLDIAESESIDPEAVESVRVRIATPGIELIGHPENTYPQSFVDAQFSMPFGAALALGRRDAGVDTFVESVDGDVPDDLRKLVDRTTVESAEWIDDAYPEKWAADVVVETAGGTYEAATEYASGEPEKPLSWDELVAKFDELVEPVVGESATADARDRIETLESNDVAALVEPYARDRSSATTLSTTD</sequence>
<comment type="similarity">
    <text evidence="1">Belongs to the PrpD family.</text>
</comment>
<dbReference type="InterPro" id="IPR036148">
    <property type="entry name" value="MmgE/PrpD_sf"/>
</dbReference>
<dbReference type="InterPro" id="IPR045337">
    <property type="entry name" value="MmgE_PrpD_C"/>
</dbReference>
<dbReference type="InterPro" id="IPR042183">
    <property type="entry name" value="MmgE/PrpD_sf_1"/>
</dbReference>
<dbReference type="InterPro" id="IPR042188">
    <property type="entry name" value="MmgE/PrpD_sf_2"/>
</dbReference>
<dbReference type="RefSeq" id="WP_076433095.1">
    <property type="nucleotide sequence ID" value="NZ_FTNO01000007.1"/>
</dbReference>
<dbReference type="InterPro" id="IPR045336">
    <property type="entry name" value="MmgE_PrpD_N"/>
</dbReference>